<feature type="domain" description="Thiolase C-terminal" evidence="9">
    <location>
        <begin position="284"/>
        <end position="407"/>
    </location>
</feature>
<evidence type="ECO:0000256" key="5">
    <source>
        <dbReference type="ARBA" id="ARBA00024073"/>
    </source>
</evidence>
<dbReference type="PANTHER" id="PTHR43853:SF11">
    <property type="entry name" value="3-KETOACYL-COA THIOLASE FADA"/>
    <property type="match status" value="1"/>
</dbReference>
<dbReference type="GO" id="GO:0005737">
    <property type="term" value="C:cytoplasm"/>
    <property type="evidence" value="ECO:0007669"/>
    <property type="project" value="UniProtKB-ARBA"/>
</dbReference>
<dbReference type="GO" id="GO:0006635">
    <property type="term" value="P:fatty acid beta-oxidation"/>
    <property type="evidence" value="ECO:0007669"/>
    <property type="project" value="TreeGrafter"/>
</dbReference>
<dbReference type="InterPro" id="IPR020613">
    <property type="entry name" value="Thiolase_CS"/>
</dbReference>
<evidence type="ECO:0000256" key="2">
    <source>
        <dbReference type="ARBA" id="ARBA00010982"/>
    </source>
</evidence>
<dbReference type="EC" id="2.3.1.16" evidence="5"/>
<dbReference type="FunFam" id="3.40.47.10:FF:000010">
    <property type="entry name" value="Acetyl-CoA acetyltransferase (Thiolase)"/>
    <property type="match status" value="1"/>
</dbReference>
<dbReference type="CDD" id="cd00751">
    <property type="entry name" value="thiolase"/>
    <property type="match status" value="1"/>
</dbReference>
<dbReference type="InterPro" id="IPR020615">
    <property type="entry name" value="Thiolase_acyl_enz_int_AS"/>
</dbReference>
<dbReference type="PROSITE" id="PS00099">
    <property type="entry name" value="THIOLASE_3"/>
    <property type="match status" value="1"/>
</dbReference>
<sequence>MRNGFAAPQSPFSFPHLPSKMPTPVIIDAVRTPIGRAHAERGVYRDVRADDLAVAVVRALVERTGVDPTEIDDLLLGCTQQQGEQGTNVARLVALTAGLPASVAGATINRLCGSSLQALNQASHSIRAGGEDVQVVGGVEHMHHYPMNLGVDINPKLFRYTSKGALLMGVTAEFLAQSQGISREAQDAFALRSHERAHTAHEAGEFAAEIVPTYGRDEAGQRVLVTRDQCVRADTSLEALADLKPAFMPVVGTVTAGNSSPLNDGAAAMLVMSKERAEDLGLVPLAEVVATAVAGVDPAVMGAGPVPATLKVLQRAGMTLDDIDLIELNEAFAAQALACTRMLQMSEETVDAKVNVRGGSIAIGHPLGASGARIATTLLHTMIGRNAEVGLATMCIGAGQGVATILRRF</sequence>
<feature type="domain" description="Thiolase N-terminal" evidence="8">
    <location>
        <begin position="25"/>
        <end position="275"/>
    </location>
</feature>
<dbReference type="PIRSF" id="PIRSF000429">
    <property type="entry name" value="Ac-CoA_Ac_transf"/>
    <property type="match status" value="1"/>
</dbReference>
<evidence type="ECO:0000256" key="6">
    <source>
        <dbReference type="PIRSR" id="PIRSR000429-1"/>
    </source>
</evidence>
<evidence type="ECO:0000259" key="9">
    <source>
        <dbReference type="Pfam" id="PF02803"/>
    </source>
</evidence>
<protein>
    <recommendedName>
        <fullName evidence="5">acetyl-CoA C-acyltransferase</fullName>
        <ecNumber evidence="5">2.3.1.16</ecNumber>
    </recommendedName>
</protein>
<organism evidence="10 11">
    <name type="scientific">Pseudobythopirellula maris</name>
    <dbReference type="NCBI Taxonomy" id="2527991"/>
    <lineage>
        <taxon>Bacteria</taxon>
        <taxon>Pseudomonadati</taxon>
        <taxon>Planctomycetota</taxon>
        <taxon>Planctomycetia</taxon>
        <taxon>Pirellulales</taxon>
        <taxon>Lacipirellulaceae</taxon>
        <taxon>Pseudobythopirellula</taxon>
    </lineage>
</organism>
<gene>
    <name evidence="10" type="primary">fadA</name>
    <name evidence="10" type="ORF">Mal64_22520</name>
</gene>
<evidence type="ECO:0000313" key="11">
    <source>
        <dbReference type="Proteomes" id="UP000315440"/>
    </source>
</evidence>
<dbReference type="InterPro" id="IPR050215">
    <property type="entry name" value="Thiolase-like_sf_Thiolase"/>
</dbReference>
<dbReference type="PROSITE" id="PS00098">
    <property type="entry name" value="THIOLASE_1"/>
    <property type="match status" value="1"/>
</dbReference>
<keyword evidence="4 7" id="KW-0012">Acyltransferase</keyword>
<evidence type="ECO:0000256" key="3">
    <source>
        <dbReference type="ARBA" id="ARBA00022679"/>
    </source>
</evidence>
<evidence type="ECO:0000259" key="8">
    <source>
        <dbReference type="Pfam" id="PF00108"/>
    </source>
</evidence>
<name>A0A5C5ZMP8_9BACT</name>
<comment type="pathway">
    <text evidence="1">Lipid metabolism.</text>
</comment>
<evidence type="ECO:0000256" key="1">
    <source>
        <dbReference type="ARBA" id="ARBA00005189"/>
    </source>
</evidence>
<comment type="caution">
    <text evidence="10">The sequence shown here is derived from an EMBL/GenBank/DDBJ whole genome shotgun (WGS) entry which is preliminary data.</text>
</comment>
<dbReference type="InterPro" id="IPR020617">
    <property type="entry name" value="Thiolase_C"/>
</dbReference>
<dbReference type="InterPro" id="IPR020610">
    <property type="entry name" value="Thiolase_AS"/>
</dbReference>
<feature type="active site" description="Proton acceptor" evidence="6">
    <location>
        <position position="365"/>
    </location>
</feature>
<dbReference type="InterPro" id="IPR002155">
    <property type="entry name" value="Thiolase"/>
</dbReference>
<accession>A0A5C5ZMP8</accession>
<dbReference type="EMBL" id="SJPQ01000002">
    <property type="protein sequence ID" value="TWT88764.1"/>
    <property type="molecule type" value="Genomic_DNA"/>
</dbReference>
<keyword evidence="3 7" id="KW-0808">Transferase</keyword>
<evidence type="ECO:0000256" key="4">
    <source>
        <dbReference type="ARBA" id="ARBA00023315"/>
    </source>
</evidence>
<dbReference type="InterPro" id="IPR020616">
    <property type="entry name" value="Thiolase_N"/>
</dbReference>
<dbReference type="Pfam" id="PF02803">
    <property type="entry name" value="Thiolase_C"/>
    <property type="match status" value="1"/>
</dbReference>
<dbReference type="NCBIfam" id="TIGR01930">
    <property type="entry name" value="AcCoA-C-Actrans"/>
    <property type="match status" value="1"/>
</dbReference>
<comment type="similarity">
    <text evidence="2 7">Belongs to the thiolase-like superfamily. Thiolase family.</text>
</comment>
<dbReference type="InterPro" id="IPR016039">
    <property type="entry name" value="Thiolase-like"/>
</dbReference>
<dbReference type="Proteomes" id="UP000315440">
    <property type="component" value="Unassembled WGS sequence"/>
</dbReference>
<dbReference type="Pfam" id="PF00108">
    <property type="entry name" value="Thiolase_N"/>
    <property type="match status" value="1"/>
</dbReference>
<dbReference type="Gene3D" id="3.40.47.10">
    <property type="match status" value="2"/>
</dbReference>
<feature type="active site" description="Proton acceptor" evidence="6">
    <location>
        <position position="395"/>
    </location>
</feature>
<keyword evidence="11" id="KW-1185">Reference proteome</keyword>
<feature type="active site" description="Acyl-thioester intermediate" evidence="6">
    <location>
        <position position="112"/>
    </location>
</feature>
<proteinExistence type="inferred from homology"/>
<dbReference type="GO" id="GO:0010124">
    <property type="term" value="P:phenylacetate catabolic process"/>
    <property type="evidence" value="ECO:0007669"/>
    <property type="project" value="TreeGrafter"/>
</dbReference>
<dbReference type="PROSITE" id="PS00737">
    <property type="entry name" value="THIOLASE_2"/>
    <property type="match status" value="1"/>
</dbReference>
<dbReference type="NCBIfam" id="NF006510">
    <property type="entry name" value="PRK08947.1"/>
    <property type="match status" value="1"/>
</dbReference>
<reference evidence="10 11" key="1">
    <citation type="submission" date="2019-02" db="EMBL/GenBank/DDBJ databases">
        <title>Deep-cultivation of Planctomycetes and their phenomic and genomic characterization uncovers novel biology.</title>
        <authorList>
            <person name="Wiegand S."/>
            <person name="Jogler M."/>
            <person name="Boedeker C."/>
            <person name="Pinto D."/>
            <person name="Vollmers J."/>
            <person name="Rivas-Marin E."/>
            <person name="Kohn T."/>
            <person name="Peeters S.H."/>
            <person name="Heuer A."/>
            <person name="Rast P."/>
            <person name="Oberbeckmann S."/>
            <person name="Bunk B."/>
            <person name="Jeske O."/>
            <person name="Meyerdierks A."/>
            <person name="Storesund J.E."/>
            <person name="Kallscheuer N."/>
            <person name="Luecker S."/>
            <person name="Lage O.M."/>
            <person name="Pohl T."/>
            <person name="Merkel B.J."/>
            <person name="Hornburger P."/>
            <person name="Mueller R.-W."/>
            <person name="Bruemmer F."/>
            <person name="Labrenz M."/>
            <person name="Spormann A.M."/>
            <person name="Op Den Camp H."/>
            <person name="Overmann J."/>
            <person name="Amann R."/>
            <person name="Jetten M.S.M."/>
            <person name="Mascher T."/>
            <person name="Medema M.H."/>
            <person name="Devos D.P."/>
            <person name="Kaster A.-K."/>
            <person name="Ovreas L."/>
            <person name="Rohde M."/>
            <person name="Galperin M.Y."/>
            <person name="Jogler C."/>
        </authorList>
    </citation>
    <scope>NUCLEOTIDE SEQUENCE [LARGE SCALE GENOMIC DNA]</scope>
    <source>
        <strain evidence="10 11">Mal64</strain>
    </source>
</reference>
<dbReference type="PANTHER" id="PTHR43853">
    <property type="entry name" value="3-KETOACYL-COA THIOLASE, PEROXISOMAL"/>
    <property type="match status" value="1"/>
</dbReference>
<evidence type="ECO:0000256" key="7">
    <source>
        <dbReference type="RuleBase" id="RU003557"/>
    </source>
</evidence>
<dbReference type="GO" id="GO:0003988">
    <property type="term" value="F:acetyl-CoA C-acyltransferase activity"/>
    <property type="evidence" value="ECO:0007669"/>
    <property type="project" value="UniProtKB-EC"/>
</dbReference>
<dbReference type="SUPFAM" id="SSF53901">
    <property type="entry name" value="Thiolase-like"/>
    <property type="match status" value="2"/>
</dbReference>
<evidence type="ECO:0000313" key="10">
    <source>
        <dbReference type="EMBL" id="TWT88764.1"/>
    </source>
</evidence>
<dbReference type="AlphaFoldDB" id="A0A5C5ZMP8"/>